<dbReference type="InterPro" id="IPR001853">
    <property type="entry name" value="DSBA-like_thioredoxin_dom"/>
</dbReference>
<evidence type="ECO:0000259" key="2">
    <source>
        <dbReference type="Pfam" id="PF01323"/>
    </source>
</evidence>
<evidence type="ECO:0000256" key="1">
    <source>
        <dbReference type="SAM" id="Coils"/>
    </source>
</evidence>
<keyword evidence="4" id="KW-1185">Reference proteome</keyword>
<accession>A0ABP9K6N3</accession>
<organism evidence="3 4">
    <name type="scientific">Erythrobacter westpacificensis</name>
    <dbReference type="NCBI Taxonomy" id="1055231"/>
    <lineage>
        <taxon>Bacteria</taxon>
        <taxon>Pseudomonadati</taxon>
        <taxon>Pseudomonadota</taxon>
        <taxon>Alphaproteobacteria</taxon>
        <taxon>Sphingomonadales</taxon>
        <taxon>Erythrobacteraceae</taxon>
        <taxon>Erythrobacter/Porphyrobacter group</taxon>
        <taxon>Erythrobacter</taxon>
    </lineage>
</organism>
<comment type="caution">
    <text evidence="3">The sequence shown here is derived from an EMBL/GenBank/DDBJ whole genome shotgun (WGS) entry which is preliminary data.</text>
</comment>
<dbReference type="EMBL" id="BAABHV010000009">
    <property type="protein sequence ID" value="GAA5052487.1"/>
    <property type="molecule type" value="Genomic_DNA"/>
</dbReference>
<feature type="coiled-coil region" evidence="1">
    <location>
        <begin position="59"/>
        <end position="86"/>
    </location>
</feature>
<name>A0ABP9K6N3_9SPHN</name>
<keyword evidence="1" id="KW-0175">Coiled coil</keyword>
<dbReference type="CDD" id="cd03024">
    <property type="entry name" value="DsbA_FrnE"/>
    <property type="match status" value="1"/>
</dbReference>
<dbReference type="Proteomes" id="UP001500518">
    <property type="component" value="Unassembled WGS sequence"/>
</dbReference>
<evidence type="ECO:0000313" key="4">
    <source>
        <dbReference type="Proteomes" id="UP001500518"/>
    </source>
</evidence>
<dbReference type="Pfam" id="PF01323">
    <property type="entry name" value="DSBA"/>
    <property type="match status" value="1"/>
</dbReference>
<reference evidence="4" key="1">
    <citation type="journal article" date="2019" name="Int. J. Syst. Evol. Microbiol.">
        <title>The Global Catalogue of Microorganisms (GCM) 10K type strain sequencing project: providing services to taxonomists for standard genome sequencing and annotation.</title>
        <authorList>
            <consortium name="The Broad Institute Genomics Platform"/>
            <consortium name="The Broad Institute Genome Sequencing Center for Infectious Disease"/>
            <person name="Wu L."/>
            <person name="Ma J."/>
        </authorList>
    </citation>
    <scope>NUCLEOTIDE SEQUENCE [LARGE SCALE GENOMIC DNA]</scope>
    <source>
        <strain evidence="4">JCM 18014</strain>
    </source>
</reference>
<sequence>MSHPMIVDIWSDVMCPWCLVGWRSFAEGVRLAGSDVEVTIRWMPFELNPQMPPEGKLQAEHLAKTYNRGEDEIAAMRAELEGAAERVGFPISWQGQNENGGEEPPAMMWNTFDCHKLLRWALAAYGPAEQTKLKETMFAAHFQQRRNMADRDVLVAICEEAGLDGKAARKALDDEALELAVRAEEERGVSGGISAVPTFVINHKYMLQGAQEPEGFASALLKIASMEAAA</sequence>
<dbReference type="InterPro" id="IPR036249">
    <property type="entry name" value="Thioredoxin-like_sf"/>
</dbReference>
<feature type="domain" description="DSBA-like thioredoxin" evidence="2">
    <location>
        <begin position="7"/>
        <end position="220"/>
    </location>
</feature>
<dbReference type="SUPFAM" id="SSF52833">
    <property type="entry name" value="Thioredoxin-like"/>
    <property type="match status" value="1"/>
</dbReference>
<dbReference type="PANTHER" id="PTHR13887">
    <property type="entry name" value="GLUTATHIONE S-TRANSFERASE KAPPA"/>
    <property type="match status" value="1"/>
</dbReference>
<evidence type="ECO:0000313" key="3">
    <source>
        <dbReference type="EMBL" id="GAA5052487.1"/>
    </source>
</evidence>
<dbReference type="Gene3D" id="3.40.30.10">
    <property type="entry name" value="Glutaredoxin"/>
    <property type="match status" value="1"/>
</dbReference>
<protein>
    <submittedName>
        <fullName evidence="3">DsbA family oxidoreductase</fullName>
    </submittedName>
</protein>
<gene>
    <name evidence="3" type="ORF">GCM10023208_13340</name>
</gene>
<proteinExistence type="predicted"/>
<dbReference type="PANTHER" id="PTHR13887:SF41">
    <property type="entry name" value="THIOREDOXIN SUPERFAMILY PROTEIN"/>
    <property type="match status" value="1"/>
</dbReference>
<dbReference type="RefSeq" id="WP_346032327.1">
    <property type="nucleotide sequence ID" value="NZ_BAABHV010000009.1"/>
</dbReference>